<reference evidence="4 5" key="1">
    <citation type="submission" date="2021-04" db="EMBL/GenBank/DDBJ databases">
        <title>novel species isolated from subtropical streams in China.</title>
        <authorList>
            <person name="Lu H."/>
        </authorList>
    </citation>
    <scope>NUCLEOTIDE SEQUENCE [LARGE SCALE GENOMIC DNA]</scope>
    <source>
        <strain evidence="4 5">FT147W</strain>
    </source>
</reference>
<dbReference type="InterPro" id="IPR007049">
    <property type="entry name" value="Carb-sel_porin_OprB"/>
</dbReference>
<proteinExistence type="inferred from homology"/>
<sequence length="498" mass="54475">MTFLFKRTATLLLATMLAAPMVQAAPAKADVNALLKKFSERLEQLEKRNAELEQQLTQLRTENSAKLEPRIKAIEEQNAKIEKGLENDGVSQYEPELTARLKAVEYQSLNMQKSARTVSALDGVTAGVSLTTVAQHPGEMPAGSHIHNSQLNYRGDVTVSLPLPNSGDIENKMVAAFRLGQGIGLNGVRSFAKPNASAFRVSSTSPDDSVAVLGQAWYQATIPLPFGGFKPRSREKLEINFGKMDPFSFFDQNAVANDETRQFLNTVFVHNPLLDAGGDIGVDANGFTPGFRVSYLNEVNKAEPWRLSFGVFGAGQGANYTRFFSSPLVIAQVEKQFKSFGGLNGNVRAYYWRNGQAAQYSGDVAAHSGWGISADQRVSDNVALFGRYGHQLTGRVSFDRALTFGAEFGGGLWQRGADALGVSLGWLRTSNQFRNDAPTLADFGFAASNAERVAEIYYRYRVNKQFELSPDLQLISRPAGNSDASLVKLFGVRAQIVY</sequence>
<evidence type="ECO:0000256" key="2">
    <source>
        <dbReference type="RuleBase" id="RU363072"/>
    </source>
</evidence>
<dbReference type="EMBL" id="JAGSPK010000002">
    <property type="protein sequence ID" value="MBR7792171.1"/>
    <property type="molecule type" value="Genomic_DNA"/>
</dbReference>
<evidence type="ECO:0000313" key="4">
    <source>
        <dbReference type="EMBL" id="MBR7792171.1"/>
    </source>
</evidence>
<keyword evidence="2" id="KW-0732">Signal</keyword>
<organism evidence="4 5">
    <name type="scientific">Undibacterium rivi</name>
    <dbReference type="NCBI Taxonomy" id="2828729"/>
    <lineage>
        <taxon>Bacteria</taxon>
        <taxon>Pseudomonadati</taxon>
        <taxon>Pseudomonadota</taxon>
        <taxon>Betaproteobacteria</taxon>
        <taxon>Burkholderiales</taxon>
        <taxon>Oxalobacteraceae</taxon>
        <taxon>Undibacterium</taxon>
    </lineage>
</organism>
<protein>
    <submittedName>
        <fullName evidence="4">Carbohydrate porin</fullName>
    </submittedName>
</protein>
<evidence type="ECO:0000313" key="5">
    <source>
        <dbReference type="Proteomes" id="UP000682982"/>
    </source>
</evidence>
<dbReference type="Gene3D" id="2.40.160.180">
    <property type="entry name" value="Carbohydrate-selective porin OprB"/>
    <property type="match status" value="1"/>
</dbReference>
<comment type="caution">
    <text evidence="4">The sequence shown here is derived from an EMBL/GenBank/DDBJ whole genome shotgun (WGS) entry which is preliminary data.</text>
</comment>
<feature type="chain" id="PRO_5045005601" evidence="2">
    <location>
        <begin position="25"/>
        <end position="498"/>
    </location>
</feature>
<evidence type="ECO:0000256" key="1">
    <source>
        <dbReference type="ARBA" id="ARBA00008769"/>
    </source>
</evidence>
<dbReference type="Pfam" id="PF04966">
    <property type="entry name" value="OprB"/>
    <property type="match status" value="1"/>
</dbReference>
<keyword evidence="3" id="KW-0175">Coiled coil</keyword>
<feature type="coiled-coil region" evidence="3">
    <location>
        <begin position="28"/>
        <end position="62"/>
    </location>
</feature>
<feature type="signal peptide" evidence="2">
    <location>
        <begin position="1"/>
        <end position="24"/>
    </location>
</feature>
<name>A0ABS5H0D3_9BURK</name>
<dbReference type="InterPro" id="IPR038673">
    <property type="entry name" value="OprB_sf"/>
</dbReference>
<dbReference type="Proteomes" id="UP000682982">
    <property type="component" value="Unassembled WGS sequence"/>
</dbReference>
<accession>A0ABS5H0D3</accession>
<keyword evidence="5" id="KW-1185">Reference proteome</keyword>
<evidence type="ECO:0000256" key="3">
    <source>
        <dbReference type="SAM" id="Coils"/>
    </source>
</evidence>
<comment type="similarity">
    <text evidence="1 2">Belongs to the OprB family.</text>
</comment>
<gene>
    <name evidence="4" type="ORF">KDM87_06130</name>
</gene>